<keyword evidence="3" id="KW-0520">NAD</keyword>
<evidence type="ECO:0000256" key="2">
    <source>
        <dbReference type="ARBA" id="ARBA00023002"/>
    </source>
</evidence>
<accession>A0AA36D111</accession>
<feature type="non-terminal residue" evidence="7">
    <location>
        <position position="332"/>
    </location>
</feature>
<keyword evidence="8" id="KW-1185">Reference proteome</keyword>
<evidence type="ECO:0000256" key="1">
    <source>
        <dbReference type="ARBA" id="ARBA00006484"/>
    </source>
</evidence>
<name>A0AA36D111_9BILA</name>
<dbReference type="AlphaFoldDB" id="A0AA36D111"/>
<dbReference type="PRINTS" id="PR00080">
    <property type="entry name" value="SDRFAMILY"/>
</dbReference>
<proteinExistence type="inferred from homology"/>
<dbReference type="InterPro" id="IPR002347">
    <property type="entry name" value="SDR_fam"/>
</dbReference>
<dbReference type="GO" id="GO:0016616">
    <property type="term" value="F:oxidoreductase activity, acting on the CH-OH group of donors, NAD or NADP as acceptor"/>
    <property type="evidence" value="ECO:0007669"/>
    <property type="project" value="TreeGrafter"/>
</dbReference>
<evidence type="ECO:0000313" key="8">
    <source>
        <dbReference type="Proteomes" id="UP001177023"/>
    </source>
</evidence>
<comment type="caution">
    <text evidence="7">The sequence shown here is derived from an EMBL/GenBank/DDBJ whole genome shotgun (WGS) entry which is preliminary data.</text>
</comment>
<dbReference type="SMART" id="SM00822">
    <property type="entry name" value="PKS_KR"/>
    <property type="match status" value="1"/>
</dbReference>
<evidence type="ECO:0000256" key="3">
    <source>
        <dbReference type="ARBA" id="ARBA00023027"/>
    </source>
</evidence>
<reference evidence="7" key="1">
    <citation type="submission" date="2023-06" db="EMBL/GenBank/DDBJ databases">
        <authorList>
            <person name="Delattre M."/>
        </authorList>
    </citation>
    <scope>NUCLEOTIDE SEQUENCE</scope>
    <source>
        <strain evidence="7">AF72</strain>
    </source>
</reference>
<evidence type="ECO:0000259" key="6">
    <source>
        <dbReference type="SMART" id="SM00822"/>
    </source>
</evidence>
<protein>
    <recommendedName>
        <fullName evidence="6">Ketoreductase domain-containing protein</fullName>
    </recommendedName>
</protein>
<keyword evidence="2" id="KW-0560">Oxidoreductase</keyword>
<sequence>MVQQVIDLVVLLLKVLVGCIVGSIRAFLPNGILPRKKVQDDVVLITGAGSGLGRLLAVEFGKLGAQLVLWDINESGNLETQKMLQKQNVKVHAYTVDLSDRKSVNATSKQTLADVGRVDILINNAGIVTGKKLFDCPDELMEKTVAVNSTAHFFTAKNFLRGMLDRDHGHVVTLASMAGKTGVAGLVDYCASKHAAVGFHESLTSEIRHLGKQGVQTTCVCPFYIDTGMFDGVVSKSPVLLPILQPEYVVECIMEAVLTGREYLILPRFCYFAVFAHGVLPSNVFSMISKYFGIDAAMDSFLPSAAYAAVMDYFGANETMDHFVGRNKPKSK</sequence>
<dbReference type="PANTHER" id="PTHR24322:SF742">
    <property type="entry name" value="PROTEIN DHS-3"/>
    <property type="match status" value="1"/>
</dbReference>
<evidence type="ECO:0000313" key="7">
    <source>
        <dbReference type="EMBL" id="CAJ0578080.1"/>
    </source>
</evidence>
<keyword evidence="5" id="KW-0472">Membrane</keyword>
<dbReference type="SUPFAM" id="SSF51735">
    <property type="entry name" value="NAD(P)-binding Rossmann-fold domains"/>
    <property type="match status" value="1"/>
</dbReference>
<dbReference type="FunFam" id="3.40.50.720:FF:000202">
    <property type="entry name" value="Short-chain dehydrogenase/reductase family 16C member 6"/>
    <property type="match status" value="1"/>
</dbReference>
<comment type="similarity">
    <text evidence="1 4">Belongs to the short-chain dehydrogenases/reductases (SDR) family.</text>
</comment>
<dbReference type="CDD" id="cd05339">
    <property type="entry name" value="17beta-HSDXI-like_SDR_c"/>
    <property type="match status" value="1"/>
</dbReference>
<dbReference type="Gene3D" id="3.40.50.720">
    <property type="entry name" value="NAD(P)-binding Rossmann-like Domain"/>
    <property type="match status" value="1"/>
</dbReference>
<dbReference type="EMBL" id="CATQJA010002653">
    <property type="protein sequence ID" value="CAJ0578080.1"/>
    <property type="molecule type" value="Genomic_DNA"/>
</dbReference>
<feature type="domain" description="Ketoreductase" evidence="6">
    <location>
        <begin position="41"/>
        <end position="233"/>
    </location>
</feature>
<evidence type="ECO:0000256" key="5">
    <source>
        <dbReference type="SAM" id="Phobius"/>
    </source>
</evidence>
<organism evidence="7 8">
    <name type="scientific">Mesorhabditis spiculigera</name>
    <dbReference type="NCBI Taxonomy" id="96644"/>
    <lineage>
        <taxon>Eukaryota</taxon>
        <taxon>Metazoa</taxon>
        <taxon>Ecdysozoa</taxon>
        <taxon>Nematoda</taxon>
        <taxon>Chromadorea</taxon>
        <taxon>Rhabditida</taxon>
        <taxon>Rhabditina</taxon>
        <taxon>Rhabditomorpha</taxon>
        <taxon>Rhabditoidea</taxon>
        <taxon>Rhabditidae</taxon>
        <taxon>Mesorhabditinae</taxon>
        <taxon>Mesorhabditis</taxon>
    </lineage>
</organism>
<feature type="transmembrane region" description="Helical" evidence="5">
    <location>
        <begin position="6"/>
        <end position="28"/>
    </location>
</feature>
<dbReference type="InterPro" id="IPR036291">
    <property type="entry name" value="NAD(P)-bd_dom_sf"/>
</dbReference>
<dbReference type="Proteomes" id="UP001177023">
    <property type="component" value="Unassembled WGS sequence"/>
</dbReference>
<dbReference type="InterPro" id="IPR057326">
    <property type="entry name" value="KR_dom"/>
</dbReference>
<keyword evidence="5" id="KW-1133">Transmembrane helix</keyword>
<keyword evidence="5" id="KW-0812">Transmembrane</keyword>
<dbReference type="PRINTS" id="PR00081">
    <property type="entry name" value="GDHRDH"/>
</dbReference>
<dbReference type="GO" id="GO:0005811">
    <property type="term" value="C:lipid droplet"/>
    <property type="evidence" value="ECO:0007669"/>
    <property type="project" value="TreeGrafter"/>
</dbReference>
<dbReference type="Pfam" id="PF00106">
    <property type="entry name" value="adh_short"/>
    <property type="match status" value="1"/>
</dbReference>
<evidence type="ECO:0000256" key="4">
    <source>
        <dbReference type="RuleBase" id="RU000363"/>
    </source>
</evidence>
<dbReference type="PANTHER" id="PTHR24322">
    <property type="entry name" value="PKSB"/>
    <property type="match status" value="1"/>
</dbReference>
<gene>
    <name evidence="7" type="ORF">MSPICULIGERA_LOCUS16344</name>
</gene>